<organism evidence="2 3">
    <name type="scientific">Candidatus Tokpelaia hoelldobleri</name>
    <dbReference type="NCBI Taxonomy" id="1902579"/>
    <lineage>
        <taxon>Bacteria</taxon>
        <taxon>Pseudomonadati</taxon>
        <taxon>Pseudomonadota</taxon>
        <taxon>Alphaproteobacteria</taxon>
        <taxon>Hyphomicrobiales</taxon>
        <taxon>Candidatus Tokpelaia</taxon>
    </lineage>
</organism>
<sequence length="151" mass="15614">MEIYHANALRLGTFGVMITGASGTGKSVLTLALVERGAVSGHGAALVGDDYIYLEAAGGRLIAHTAAPIAGAMEIRGAGLFAVEYEEKVVLDLVVALGETGERYPKAHRFGALGVEVKCLHLPSLGEADGLALCQAVEATLFKAPWHGNTA</sequence>
<feature type="domain" description="HPr kinase/phosphorylase C-terminal" evidence="1">
    <location>
        <begin position="4"/>
        <end position="84"/>
    </location>
</feature>
<gene>
    <name evidence="2" type="ORF">BHV28_01440</name>
</gene>
<dbReference type="AlphaFoldDB" id="A0A1U9JSN4"/>
<accession>A0A1U9JSN4</accession>
<evidence type="ECO:0000259" key="1">
    <source>
        <dbReference type="Pfam" id="PF07475"/>
    </source>
</evidence>
<keyword evidence="3" id="KW-1185">Reference proteome</keyword>
<proteinExistence type="predicted"/>
<reference evidence="2 3" key="2">
    <citation type="journal article" date="2016" name="Sci. Rep.">
        <title>The genome of Rhizobiales bacteria in predatory ants reveals urease gene functions but no genes for nitrogen fixation.</title>
        <authorList>
            <person name="Neuvonen M.M."/>
            <person name="Tamarit D."/>
            <person name="Naslund K."/>
            <person name="Liebig J."/>
            <person name="Feldhaar H."/>
            <person name="Moran N.A."/>
            <person name="Guy L."/>
            <person name="Andersson S.G."/>
        </authorList>
    </citation>
    <scope>NUCLEOTIDE SEQUENCE [LARGE SCALE GENOMIC DNA]</scope>
    <source>
        <strain evidence="2 3">Hsal</strain>
    </source>
</reference>
<dbReference type="InterPro" id="IPR027417">
    <property type="entry name" value="P-loop_NTPase"/>
</dbReference>
<dbReference type="InterPro" id="IPR011104">
    <property type="entry name" value="Hpr_kin/Pase_C"/>
</dbReference>
<dbReference type="Gene3D" id="3.40.50.300">
    <property type="entry name" value="P-loop containing nucleotide triphosphate hydrolases"/>
    <property type="match status" value="1"/>
</dbReference>
<dbReference type="STRING" id="1902579.BHV28_01440"/>
<evidence type="ECO:0000313" key="2">
    <source>
        <dbReference type="EMBL" id="AQS40869.1"/>
    </source>
</evidence>
<protein>
    <recommendedName>
        <fullName evidence="1">HPr kinase/phosphorylase C-terminal domain-containing protein</fullName>
    </recommendedName>
</protein>
<dbReference type="SUPFAM" id="SSF53795">
    <property type="entry name" value="PEP carboxykinase-like"/>
    <property type="match status" value="1"/>
</dbReference>
<dbReference type="GO" id="GO:0000155">
    <property type="term" value="F:phosphorelay sensor kinase activity"/>
    <property type="evidence" value="ECO:0007669"/>
    <property type="project" value="InterPro"/>
</dbReference>
<dbReference type="KEGG" id="thd:BHV28_01440"/>
<dbReference type="EMBL" id="CP017315">
    <property type="protein sequence ID" value="AQS40869.1"/>
    <property type="molecule type" value="Genomic_DNA"/>
</dbReference>
<reference evidence="2 3" key="1">
    <citation type="journal article" date="2010" name="Science">
        <title>Genomic comparison of the ants Camponotus floridanus and Harpegnathos saltator.</title>
        <authorList>
            <person name="Bonasio R."/>
            <person name="Zhang G."/>
            <person name="Ye C."/>
            <person name="Mutti N.S."/>
            <person name="Fang X."/>
            <person name="Qin N."/>
            <person name="Donahue G."/>
            <person name="Yang P."/>
            <person name="Li Q."/>
            <person name="Li C."/>
            <person name="Zhang P."/>
            <person name="Huang Z."/>
            <person name="Berger S.L."/>
            <person name="Reinberg D."/>
            <person name="Wang J."/>
            <person name="Liebig J."/>
        </authorList>
    </citation>
    <scope>NUCLEOTIDE SEQUENCE [LARGE SCALE GENOMIC DNA]</scope>
    <source>
        <strain evidence="2 3">Hsal</strain>
    </source>
</reference>
<dbReference type="GO" id="GO:0005524">
    <property type="term" value="F:ATP binding"/>
    <property type="evidence" value="ECO:0007669"/>
    <property type="project" value="InterPro"/>
</dbReference>
<dbReference type="CDD" id="cd01918">
    <property type="entry name" value="HprK_C"/>
    <property type="match status" value="1"/>
</dbReference>
<dbReference type="Pfam" id="PF07475">
    <property type="entry name" value="Hpr_kinase_C"/>
    <property type="match status" value="1"/>
</dbReference>
<dbReference type="Proteomes" id="UP000188912">
    <property type="component" value="Chromosome"/>
</dbReference>
<dbReference type="GO" id="GO:0006109">
    <property type="term" value="P:regulation of carbohydrate metabolic process"/>
    <property type="evidence" value="ECO:0007669"/>
    <property type="project" value="InterPro"/>
</dbReference>
<evidence type="ECO:0000313" key="3">
    <source>
        <dbReference type="Proteomes" id="UP000188912"/>
    </source>
</evidence>
<name>A0A1U9JSN4_9HYPH</name>